<reference evidence="1" key="2">
    <citation type="journal article" date="2015" name="Data Brief">
        <title>Shoot transcriptome of the giant reed, Arundo donax.</title>
        <authorList>
            <person name="Barrero R.A."/>
            <person name="Guerrero F.D."/>
            <person name="Moolhuijzen P."/>
            <person name="Goolsby J.A."/>
            <person name="Tidwell J."/>
            <person name="Bellgard S.E."/>
            <person name="Bellgard M.I."/>
        </authorList>
    </citation>
    <scope>NUCLEOTIDE SEQUENCE</scope>
    <source>
        <tissue evidence="1">Shoot tissue taken approximately 20 cm above the soil surface</tissue>
    </source>
</reference>
<reference evidence="1" key="1">
    <citation type="submission" date="2014-09" db="EMBL/GenBank/DDBJ databases">
        <authorList>
            <person name="Magalhaes I.L.F."/>
            <person name="Oliveira U."/>
            <person name="Santos F.R."/>
            <person name="Vidigal T.H.D.A."/>
            <person name="Brescovit A.D."/>
            <person name="Santos A.J."/>
        </authorList>
    </citation>
    <scope>NUCLEOTIDE SEQUENCE</scope>
    <source>
        <tissue evidence="1">Shoot tissue taken approximately 20 cm above the soil surface</tissue>
    </source>
</reference>
<name>A0A0A9GPY7_ARUDO</name>
<dbReference type="AlphaFoldDB" id="A0A0A9GPY7"/>
<protein>
    <submittedName>
        <fullName evidence="1">Uncharacterized protein</fullName>
    </submittedName>
</protein>
<organism evidence="1">
    <name type="scientific">Arundo donax</name>
    <name type="common">Giant reed</name>
    <name type="synonym">Donax arundinaceus</name>
    <dbReference type="NCBI Taxonomy" id="35708"/>
    <lineage>
        <taxon>Eukaryota</taxon>
        <taxon>Viridiplantae</taxon>
        <taxon>Streptophyta</taxon>
        <taxon>Embryophyta</taxon>
        <taxon>Tracheophyta</taxon>
        <taxon>Spermatophyta</taxon>
        <taxon>Magnoliopsida</taxon>
        <taxon>Liliopsida</taxon>
        <taxon>Poales</taxon>
        <taxon>Poaceae</taxon>
        <taxon>PACMAD clade</taxon>
        <taxon>Arundinoideae</taxon>
        <taxon>Arundineae</taxon>
        <taxon>Arundo</taxon>
    </lineage>
</organism>
<evidence type="ECO:0000313" key="1">
    <source>
        <dbReference type="EMBL" id="JAE22743.1"/>
    </source>
</evidence>
<sequence length="68" mass="7553">MELGFLIFQDRGINFFPFGEFNVANMKDSSNNPENSILFLSTDANNIHCSSGSQIFMGIAYTNQLVAI</sequence>
<accession>A0A0A9GPY7</accession>
<proteinExistence type="predicted"/>
<dbReference type="EMBL" id="GBRH01175153">
    <property type="protein sequence ID" value="JAE22743.1"/>
    <property type="molecule type" value="Transcribed_RNA"/>
</dbReference>